<protein>
    <recommendedName>
        <fullName evidence="3">DUF4381 domain-containing protein</fullName>
    </recommendedName>
</protein>
<gene>
    <name evidence="2" type="ORF">MNBD_GAMMA02-1339</name>
</gene>
<evidence type="ECO:0008006" key="3">
    <source>
        <dbReference type="Google" id="ProtNLM"/>
    </source>
</evidence>
<dbReference type="AlphaFoldDB" id="A0A3B0VK57"/>
<dbReference type="InterPro" id="IPR025489">
    <property type="entry name" value="DUF4381"/>
</dbReference>
<evidence type="ECO:0000313" key="2">
    <source>
        <dbReference type="EMBL" id="VAW43998.1"/>
    </source>
</evidence>
<name>A0A3B0VK57_9ZZZZ</name>
<proteinExistence type="predicted"/>
<evidence type="ECO:0000256" key="1">
    <source>
        <dbReference type="SAM" id="MobiDB-lite"/>
    </source>
</evidence>
<feature type="region of interest" description="Disordered" evidence="1">
    <location>
        <begin position="129"/>
        <end position="150"/>
    </location>
</feature>
<sequence length="150" mass="17496">MLLILAIWLGIKWYRHRMKKRRWLAINQQLSALELTYQNNKDQQQLLTDVSVFLRRFVKFQLNQGGATTLAGSNWITHLNQYDQSQPFAAYEAALTVGVYQADCEYDAQGLLQTSREFIHKQVMKPQVMKPTDPAQFKPGETDEMEQHHV</sequence>
<reference evidence="2" key="1">
    <citation type="submission" date="2018-06" db="EMBL/GenBank/DDBJ databases">
        <authorList>
            <person name="Zhirakovskaya E."/>
        </authorList>
    </citation>
    <scope>NUCLEOTIDE SEQUENCE</scope>
</reference>
<dbReference type="EMBL" id="UOFA01000056">
    <property type="protein sequence ID" value="VAW43998.1"/>
    <property type="molecule type" value="Genomic_DNA"/>
</dbReference>
<accession>A0A3B0VK57</accession>
<organism evidence="2">
    <name type="scientific">hydrothermal vent metagenome</name>
    <dbReference type="NCBI Taxonomy" id="652676"/>
    <lineage>
        <taxon>unclassified sequences</taxon>
        <taxon>metagenomes</taxon>
        <taxon>ecological metagenomes</taxon>
    </lineage>
</organism>
<dbReference type="Pfam" id="PF14316">
    <property type="entry name" value="DUF4381"/>
    <property type="match status" value="1"/>
</dbReference>